<accession>A0A4T0HSZ2</accession>
<dbReference type="InterPro" id="IPR007992">
    <property type="entry name" value="CybS"/>
</dbReference>
<keyword evidence="5 12" id="KW-0999">Mitochondrion inner membrane</keyword>
<keyword evidence="9 12" id="KW-0472">Membrane</keyword>
<dbReference type="OrthoDB" id="18577at2759"/>
<keyword evidence="6 12" id="KW-0809">Transit peptide</keyword>
<evidence type="ECO:0000256" key="7">
    <source>
        <dbReference type="ARBA" id="ARBA00022989"/>
    </source>
</evidence>
<evidence type="ECO:0000256" key="12">
    <source>
        <dbReference type="RuleBase" id="RU364031"/>
    </source>
</evidence>
<dbReference type="GO" id="GO:0020037">
    <property type="term" value="F:heme binding"/>
    <property type="evidence" value="ECO:0007669"/>
    <property type="project" value="TreeGrafter"/>
</dbReference>
<dbReference type="Proteomes" id="UP000310689">
    <property type="component" value="Unassembled WGS sequence"/>
</dbReference>
<proteinExistence type="inferred from homology"/>
<dbReference type="CDD" id="cd03496">
    <property type="entry name" value="SQR_TypeC_CybS"/>
    <property type="match status" value="1"/>
</dbReference>
<dbReference type="AlphaFoldDB" id="A0A4T0HSZ2"/>
<keyword evidence="3" id="KW-0813">Transport</keyword>
<dbReference type="Pfam" id="PF05328">
    <property type="entry name" value="CybS"/>
    <property type="match status" value="1"/>
</dbReference>
<evidence type="ECO:0000313" key="14">
    <source>
        <dbReference type="EMBL" id="TIB38125.1"/>
    </source>
</evidence>
<evidence type="ECO:0000256" key="8">
    <source>
        <dbReference type="ARBA" id="ARBA00023128"/>
    </source>
</evidence>
<dbReference type="EMBL" id="SPOF01000003">
    <property type="protein sequence ID" value="TIB16670.1"/>
    <property type="molecule type" value="Genomic_DNA"/>
</dbReference>
<sequence>MSFSRGVQALTRRGIHSSTQTSFSASKSATQQAAQVAQASSSYVEGTVNDPTKFPPPNSAHGSSHWAFERAVSAALVPIIGASFVTSSHPVLDGLICSSLLVHSHIGFDASLTDYLHDRKFPKIGPVARWSVRALTIGTAVGLYSFQTNDIGVTELVARLWTA</sequence>
<keyword evidence="8 12" id="KW-0496">Mitochondrion</keyword>
<dbReference type="GO" id="GO:0006099">
    <property type="term" value="P:tricarboxylic acid cycle"/>
    <property type="evidence" value="ECO:0007669"/>
    <property type="project" value="TreeGrafter"/>
</dbReference>
<name>A0A4T0HSZ2_WALIC</name>
<evidence type="ECO:0000256" key="2">
    <source>
        <dbReference type="ARBA" id="ARBA00007294"/>
    </source>
</evidence>
<comment type="caution">
    <text evidence="13">The sequence shown here is derived from an EMBL/GenBank/DDBJ whole genome shotgun (WGS) entry which is preliminary data.</text>
</comment>
<dbReference type="EMBL" id="SPOI01000073">
    <property type="protein sequence ID" value="TIB38125.1"/>
    <property type="molecule type" value="Genomic_DNA"/>
</dbReference>
<evidence type="ECO:0000256" key="10">
    <source>
        <dbReference type="PIRSR" id="PIRSR607992-1"/>
    </source>
</evidence>
<dbReference type="PANTHER" id="PTHR13337">
    <property type="entry name" value="SUCCINATE DEHYDROGENASE"/>
    <property type="match status" value="1"/>
</dbReference>
<reference evidence="15 16" key="1">
    <citation type="submission" date="2019-03" db="EMBL/GenBank/DDBJ databases">
        <title>Sequencing 23 genomes of Wallemia ichthyophaga.</title>
        <authorList>
            <person name="Gostincar C."/>
        </authorList>
    </citation>
    <scope>NUCLEOTIDE SEQUENCE [LARGE SCALE GENOMIC DNA]</scope>
    <source>
        <strain evidence="14 16">EXF-6200</strain>
        <strain evidence="13 15">EXF-8621</strain>
    </source>
</reference>
<evidence type="ECO:0000256" key="1">
    <source>
        <dbReference type="ARBA" id="ARBA00004448"/>
    </source>
</evidence>
<dbReference type="OMA" id="SEGSYHW"/>
<feature type="binding site" evidence="10">
    <location>
        <position position="115"/>
    </location>
    <ligand>
        <name>a ubiquinone</name>
        <dbReference type="ChEBI" id="CHEBI:16389"/>
        <note>ligand shared with IP/SDHB</note>
    </ligand>
</feature>
<dbReference type="GO" id="GO:0005743">
    <property type="term" value="C:mitochondrial inner membrane"/>
    <property type="evidence" value="ECO:0007669"/>
    <property type="project" value="UniProtKB-SubCell"/>
</dbReference>
<comment type="subcellular location">
    <subcellularLocation>
        <location evidence="1 12">Mitochondrion inner membrane</location>
        <topology evidence="1 12">Multi-pass membrane protein</topology>
    </subcellularLocation>
</comment>
<dbReference type="GO" id="GO:0046872">
    <property type="term" value="F:metal ion binding"/>
    <property type="evidence" value="ECO:0007669"/>
    <property type="project" value="UniProtKB-KW"/>
</dbReference>
<dbReference type="Proteomes" id="UP000306954">
    <property type="component" value="Unassembled WGS sequence"/>
</dbReference>
<keyword evidence="11" id="KW-0408">Iron</keyword>
<dbReference type="GO" id="GO:0006121">
    <property type="term" value="P:mitochondrial electron transport, succinate to ubiquinone"/>
    <property type="evidence" value="ECO:0007669"/>
    <property type="project" value="TreeGrafter"/>
</dbReference>
<feature type="binding site" description="axial binding residue" evidence="11">
    <location>
        <position position="103"/>
    </location>
    <ligand>
        <name>heme b</name>
        <dbReference type="ChEBI" id="CHEBI:60344"/>
        <note>ligand shared with SDHC</note>
    </ligand>
    <ligandPart>
        <name>Fe</name>
        <dbReference type="ChEBI" id="CHEBI:18248"/>
    </ligandPart>
</feature>
<evidence type="ECO:0000313" key="15">
    <source>
        <dbReference type="Proteomes" id="UP000306954"/>
    </source>
</evidence>
<dbReference type="Gene3D" id="1.20.1300.10">
    <property type="entry name" value="Fumarate reductase/succinate dehydrogenase, transmembrane subunit"/>
    <property type="match status" value="1"/>
</dbReference>
<evidence type="ECO:0000256" key="11">
    <source>
        <dbReference type="PIRSR" id="PIRSR607992-2"/>
    </source>
</evidence>
<evidence type="ECO:0000313" key="16">
    <source>
        <dbReference type="Proteomes" id="UP000310689"/>
    </source>
</evidence>
<organism evidence="13 15">
    <name type="scientific">Wallemia ichthyophaga</name>
    <dbReference type="NCBI Taxonomy" id="245174"/>
    <lineage>
        <taxon>Eukaryota</taxon>
        <taxon>Fungi</taxon>
        <taxon>Dikarya</taxon>
        <taxon>Basidiomycota</taxon>
        <taxon>Wallemiomycotina</taxon>
        <taxon>Wallemiomycetes</taxon>
        <taxon>Wallemiales</taxon>
        <taxon>Wallemiaceae</taxon>
        <taxon>Wallemia</taxon>
    </lineage>
</organism>
<gene>
    <name evidence="14" type="ORF">E3P86_01815</name>
    <name evidence="13" type="ORF">E3P90_00321</name>
</gene>
<evidence type="ECO:0000256" key="3">
    <source>
        <dbReference type="ARBA" id="ARBA00022448"/>
    </source>
</evidence>
<evidence type="ECO:0000256" key="6">
    <source>
        <dbReference type="ARBA" id="ARBA00022946"/>
    </source>
</evidence>
<keyword evidence="4" id="KW-0812">Transmembrane</keyword>
<dbReference type="InterPro" id="IPR034804">
    <property type="entry name" value="SQR/QFR_C/D"/>
</dbReference>
<dbReference type="PANTHER" id="PTHR13337:SF2">
    <property type="entry name" value="SUCCINATE DEHYDROGENASE [UBIQUINONE] CYTOCHROME B SMALL SUBUNIT, MITOCHONDRIAL"/>
    <property type="match status" value="1"/>
</dbReference>
<evidence type="ECO:0000256" key="4">
    <source>
        <dbReference type="ARBA" id="ARBA00022692"/>
    </source>
</evidence>
<protein>
    <recommendedName>
        <fullName evidence="12">Succinate dehydrogenase [ubiquinone] cytochrome b small subunit</fullName>
    </recommendedName>
</protein>
<keyword evidence="11" id="KW-0479">Metal-binding</keyword>
<evidence type="ECO:0000256" key="5">
    <source>
        <dbReference type="ARBA" id="ARBA00022792"/>
    </source>
</evidence>
<evidence type="ECO:0000313" key="13">
    <source>
        <dbReference type="EMBL" id="TIB16670.1"/>
    </source>
</evidence>
<evidence type="ECO:0000256" key="9">
    <source>
        <dbReference type="ARBA" id="ARBA00023136"/>
    </source>
</evidence>
<dbReference type="GO" id="GO:0048039">
    <property type="term" value="F:ubiquinone binding"/>
    <property type="evidence" value="ECO:0007669"/>
    <property type="project" value="TreeGrafter"/>
</dbReference>
<comment type="similarity">
    <text evidence="2 12">Belongs to the CybS family.</text>
</comment>
<keyword evidence="7" id="KW-1133">Transmembrane helix</keyword>